<proteinExistence type="predicted"/>
<sequence>MAGVHRVASLVKRWILGTHHGSVQPEHLDAYLDEFVFRFNRRTSGSRGLLFYRLLQQAVVTGPVTYADVVHRAETV</sequence>
<reference evidence="2" key="1">
    <citation type="journal article" date="2011" name="PLoS ONE">
        <title>Ralstonia syzygii, the Blood Disease Bacterium and some Asian R. solanacearum strains form a single genomic species despite divergent lifestyles.</title>
        <authorList>
            <person name="Remenant B."/>
            <person name="de Cambiaire J.C."/>
            <person name="Cellier G."/>
            <person name="Jacobs J.M."/>
            <person name="Mangenot S."/>
            <person name="Barbe V."/>
            <person name="Lajus A."/>
            <person name="Vallenet D."/>
            <person name="Medigue C."/>
            <person name="Fegan M."/>
            <person name="Allen C."/>
            <person name="Prior P."/>
        </authorList>
    </citation>
    <scope>NUCLEOTIDE SEQUENCE</scope>
    <source>
        <strain evidence="2">R24</strain>
    </source>
</reference>
<protein>
    <recommendedName>
        <fullName evidence="1">ISXO2-like transposase domain-containing protein</fullName>
    </recommendedName>
</protein>
<gene>
    <name evidence="2" type="ORF">RALSY_mp10458</name>
</gene>
<dbReference type="EMBL" id="FR854090">
    <property type="protein sequence ID" value="CCA87928.1"/>
    <property type="molecule type" value="Genomic_DNA"/>
</dbReference>
<evidence type="ECO:0000313" key="2">
    <source>
        <dbReference type="EMBL" id="CCA87928.1"/>
    </source>
</evidence>
<dbReference type="AlphaFoldDB" id="G3A9G7"/>
<organism evidence="2">
    <name type="scientific">Ralstonia syzygii R24</name>
    <dbReference type="NCBI Taxonomy" id="907261"/>
    <lineage>
        <taxon>Bacteria</taxon>
        <taxon>Pseudomonadati</taxon>
        <taxon>Pseudomonadota</taxon>
        <taxon>Betaproteobacteria</taxon>
        <taxon>Burkholderiales</taxon>
        <taxon>Burkholderiaceae</taxon>
        <taxon>Ralstonia</taxon>
        <taxon>Ralstonia solanacearum species complex</taxon>
    </lineage>
</organism>
<accession>G3A9G7</accession>
<dbReference type="Pfam" id="PF12762">
    <property type="entry name" value="DDE_Tnp_IS1595"/>
    <property type="match status" value="1"/>
</dbReference>
<reference evidence="2" key="2">
    <citation type="submission" date="2011-04" db="EMBL/GenBank/DDBJ databases">
        <authorList>
            <person name="Genoscope - CEA"/>
        </authorList>
    </citation>
    <scope>NUCLEOTIDE SEQUENCE</scope>
    <source>
        <strain evidence="2">R24</strain>
    </source>
</reference>
<dbReference type="InterPro" id="IPR024445">
    <property type="entry name" value="Tnp_ISXO2-like"/>
</dbReference>
<name>G3A9G7_9RALS</name>
<feature type="domain" description="ISXO2-like transposase" evidence="1">
    <location>
        <begin position="2"/>
        <end position="40"/>
    </location>
</feature>
<evidence type="ECO:0000259" key="1">
    <source>
        <dbReference type="Pfam" id="PF12762"/>
    </source>
</evidence>